<evidence type="ECO:0000256" key="8">
    <source>
        <dbReference type="ARBA" id="ARBA00022848"/>
    </source>
</evidence>
<dbReference type="PANTHER" id="PTHR24300">
    <property type="entry name" value="CYTOCHROME P450 508A4-RELATED"/>
    <property type="match status" value="1"/>
</dbReference>
<keyword evidence="10 13" id="KW-0408">Iron</keyword>
<evidence type="ECO:0000256" key="1">
    <source>
        <dbReference type="ARBA" id="ARBA00001971"/>
    </source>
</evidence>
<evidence type="ECO:0008006" key="17">
    <source>
        <dbReference type="Google" id="ProtNLM"/>
    </source>
</evidence>
<keyword evidence="9 14" id="KW-0560">Oxidoreductase</keyword>
<dbReference type="GO" id="GO:0006805">
    <property type="term" value="P:xenobiotic metabolic process"/>
    <property type="evidence" value="ECO:0007669"/>
    <property type="project" value="TreeGrafter"/>
</dbReference>
<accession>A0AAV6G3L0</accession>
<dbReference type="CDD" id="cd11026">
    <property type="entry name" value="CYP2"/>
    <property type="match status" value="1"/>
</dbReference>
<dbReference type="InterPro" id="IPR050182">
    <property type="entry name" value="Cytochrome_P450_fam2"/>
</dbReference>
<evidence type="ECO:0000256" key="12">
    <source>
        <dbReference type="ARBA" id="ARBA00023136"/>
    </source>
</evidence>
<comment type="caution">
    <text evidence="15">The sequence shown here is derived from an EMBL/GenBank/DDBJ whole genome shotgun (WGS) entry which is preliminary data.</text>
</comment>
<dbReference type="PROSITE" id="PS00086">
    <property type="entry name" value="CYTOCHROME_P450"/>
    <property type="match status" value="1"/>
</dbReference>
<name>A0AAV6G3L0_9TELE</name>
<sequence>MSETFSLQLCKKYGPVCTIWLANKPVVILSGYQTIKDALVLQGEEFNGRAQYPFLVKATNGYGVMVSSGHRWRELRRFSIMTLKNFGMGRRSVEERVQEEARSLVKAFNEYEGGLFNPRELLCNAVANVICSIMFGQRFEYKDPDFLLLYNAVTDVFIVLNSPIGQLYNLFPGILDRLPGKHRDMFALLQDTQAYVKREADTRIKHLDVNSTPQDYIEAFMIKMIQEKDVPNSEFHYDNLLGSVWNLFSAGTETTSSTLRQMILMMIKHPHIQEIDEVIGPDGSPSMDDRSKMPYTDAVINEVQCNMDLTPTSVPHKVTVDTEFKNYHNPKDTMVPLLSSVLSDHKLWRNPGNFDPENFLDEEGRFKKNDAFLAFGLGKRNCLGEGLARMELFLFTSSLLQRFTFVGTRPPEEIDTTPKCCSFGWLPRVYDCYTKLRV</sequence>
<evidence type="ECO:0000256" key="14">
    <source>
        <dbReference type="RuleBase" id="RU000461"/>
    </source>
</evidence>
<keyword evidence="16" id="KW-1185">Reference proteome</keyword>
<comment type="subcellular location">
    <subcellularLocation>
        <location evidence="3">Endoplasmic reticulum membrane</location>
        <topology evidence="3">Peripheral membrane protein</topology>
    </subcellularLocation>
    <subcellularLocation>
        <location evidence="2">Microsome membrane</location>
        <topology evidence="2">Peripheral membrane protein</topology>
    </subcellularLocation>
</comment>
<keyword evidence="8" id="KW-0492">Microsome</keyword>
<dbReference type="GO" id="GO:0005789">
    <property type="term" value="C:endoplasmic reticulum membrane"/>
    <property type="evidence" value="ECO:0007669"/>
    <property type="project" value="UniProtKB-SubCell"/>
</dbReference>
<evidence type="ECO:0000256" key="9">
    <source>
        <dbReference type="ARBA" id="ARBA00023002"/>
    </source>
</evidence>
<dbReference type="InterPro" id="IPR001128">
    <property type="entry name" value="Cyt_P450"/>
</dbReference>
<evidence type="ECO:0000256" key="13">
    <source>
        <dbReference type="PIRSR" id="PIRSR602401-1"/>
    </source>
</evidence>
<comment type="similarity">
    <text evidence="4 14">Belongs to the cytochrome P450 family.</text>
</comment>
<dbReference type="GO" id="GO:0016712">
    <property type="term" value="F:oxidoreductase activity, acting on paired donors, with incorporation or reduction of molecular oxygen, reduced flavin or flavoprotein as one donor, and incorporation of one atom of oxygen"/>
    <property type="evidence" value="ECO:0007669"/>
    <property type="project" value="TreeGrafter"/>
</dbReference>
<dbReference type="PANTHER" id="PTHR24300:SF346">
    <property type="entry name" value="CYTOCHROME P450 2C44"/>
    <property type="match status" value="1"/>
</dbReference>
<organism evidence="15 16">
    <name type="scientific">Alosa alosa</name>
    <name type="common">allis shad</name>
    <dbReference type="NCBI Taxonomy" id="278164"/>
    <lineage>
        <taxon>Eukaryota</taxon>
        <taxon>Metazoa</taxon>
        <taxon>Chordata</taxon>
        <taxon>Craniata</taxon>
        <taxon>Vertebrata</taxon>
        <taxon>Euteleostomi</taxon>
        <taxon>Actinopterygii</taxon>
        <taxon>Neopterygii</taxon>
        <taxon>Teleostei</taxon>
        <taxon>Clupei</taxon>
        <taxon>Clupeiformes</taxon>
        <taxon>Clupeoidei</taxon>
        <taxon>Clupeidae</taxon>
        <taxon>Alosa</taxon>
    </lineage>
</organism>
<keyword evidence="12" id="KW-0472">Membrane</keyword>
<evidence type="ECO:0000256" key="5">
    <source>
        <dbReference type="ARBA" id="ARBA00022617"/>
    </source>
</evidence>
<evidence type="ECO:0000256" key="10">
    <source>
        <dbReference type="ARBA" id="ARBA00023004"/>
    </source>
</evidence>
<proteinExistence type="inferred from homology"/>
<feature type="binding site" description="axial binding residue" evidence="13">
    <location>
        <position position="382"/>
    </location>
    <ligand>
        <name>heme</name>
        <dbReference type="ChEBI" id="CHEBI:30413"/>
    </ligand>
    <ligandPart>
        <name>Fe</name>
        <dbReference type="ChEBI" id="CHEBI:18248"/>
    </ligandPart>
</feature>
<dbReference type="FunFam" id="1.10.630.10:FF:000238">
    <property type="entry name" value="Cytochrome P450 2A6"/>
    <property type="match status" value="1"/>
</dbReference>
<evidence type="ECO:0000313" key="15">
    <source>
        <dbReference type="EMBL" id="KAG5269714.1"/>
    </source>
</evidence>
<keyword evidence="7" id="KW-0256">Endoplasmic reticulum</keyword>
<comment type="cofactor">
    <cofactor evidence="1 13">
        <name>heme</name>
        <dbReference type="ChEBI" id="CHEBI:30413"/>
    </cofactor>
</comment>
<dbReference type="GO" id="GO:0005506">
    <property type="term" value="F:iron ion binding"/>
    <property type="evidence" value="ECO:0007669"/>
    <property type="project" value="InterPro"/>
</dbReference>
<dbReference type="EMBL" id="JADWDJ010000015">
    <property type="protein sequence ID" value="KAG5269714.1"/>
    <property type="molecule type" value="Genomic_DNA"/>
</dbReference>
<keyword evidence="11 14" id="KW-0503">Monooxygenase</keyword>
<dbReference type="Gene3D" id="1.10.630.10">
    <property type="entry name" value="Cytochrome P450"/>
    <property type="match status" value="1"/>
</dbReference>
<keyword evidence="5 13" id="KW-0349">Heme</keyword>
<dbReference type="InterPro" id="IPR036396">
    <property type="entry name" value="Cyt_P450_sf"/>
</dbReference>
<dbReference type="SUPFAM" id="SSF48264">
    <property type="entry name" value="Cytochrome P450"/>
    <property type="match status" value="1"/>
</dbReference>
<protein>
    <recommendedName>
        <fullName evidence="17">Cytochrome P450</fullName>
    </recommendedName>
</protein>
<reference evidence="15" key="1">
    <citation type="submission" date="2020-10" db="EMBL/GenBank/DDBJ databases">
        <title>Chromosome-scale genome assembly of the Allis shad, Alosa alosa.</title>
        <authorList>
            <person name="Margot Z."/>
            <person name="Christophe K."/>
            <person name="Cabau C."/>
            <person name="Louis A."/>
            <person name="Berthelot C."/>
            <person name="Parey E."/>
            <person name="Roest Crollius H."/>
            <person name="Montfort J."/>
            <person name="Robinson-Rechavi M."/>
            <person name="Bucao C."/>
            <person name="Bouchez O."/>
            <person name="Gislard M."/>
            <person name="Lluch J."/>
            <person name="Milhes M."/>
            <person name="Lampietro C."/>
            <person name="Lopez Roques C."/>
            <person name="Donnadieu C."/>
            <person name="Braasch I."/>
            <person name="Desvignes T."/>
            <person name="Postlethwait J."/>
            <person name="Bobe J."/>
            <person name="Guiguen Y."/>
        </authorList>
    </citation>
    <scope>NUCLEOTIDE SEQUENCE</scope>
    <source>
        <strain evidence="15">M-15738</strain>
        <tissue evidence="15">Blood</tissue>
    </source>
</reference>
<evidence type="ECO:0000256" key="2">
    <source>
        <dbReference type="ARBA" id="ARBA00004174"/>
    </source>
</evidence>
<dbReference type="PRINTS" id="PR00385">
    <property type="entry name" value="P450"/>
</dbReference>
<dbReference type="InterPro" id="IPR002401">
    <property type="entry name" value="Cyt_P450_E_grp-I"/>
</dbReference>
<dbReference type="InterPro" id="IPR017972">
    <property type="entry name" value="Cyt_P450_CS"/>
</dbReference>
<keyword evidence="6 13" id="KW-0479">Metal-binding</keyword>
<dbReference type="GO" id="GO:0020037">
    <property type="term" value="F:heme binding"/>
    <property type="evidence" value="ECO:0007669"/>
    <property type="project" value="InterPro"/>
</dbReference>
<gene>
    <name evidence="15" type="ORF">AALO_G00205220</name>
</gene>
<dbReference type="Pfam" id="PF00067">
    <property type="entry name" value="p450"/>
    <property type="match status" value="1"/>
</dbReference>
<evidence type="ECO:0000256" key="3">
    <source>
        <dbReference type="ARBA" id="ARBA00004406"/>
    </source>
</evidence>
<evidence type="ECO:0000256" key="11">
    <source>
        <dbReference type="ARBA" id="ARBA00023033"/>
    </source>
</evidence>
<evidence type="ECO:0000256" key="6">
    <source>
        <dbReference type="ARBA" id="ARBA00022723"/>
    </source>
</evidence>
<dbReference type="Proteomes" id="UP000823561">
    <property type="component" value="Chromosome 15"/>
</dbReference>
<evidence type="ECO:0000313" key="16">
    <source>
        <dbReference type="Proteomes" id="UP000823561"/>
    </source>
</evidence>
<evidence type="ECO:0000256" key="7">
    <source>
        <dbReference type="ARBA" id="ARBA00022824"/>
    </source>
</evidence>
<dbReference type="AlphaFoldDB" id="A0AAV6G3L0"/>
<dbReference type="PRINTS" id="PR00463">
    <property type="entry name" value="EP450I"/>
</dbReference>
<evidence type="ECO:0000256" key="4">
    <source>
        <dbReference type="ARBA" id="ARBA00010617"/>
    </source>
</evidence>
<dbReference type="GO" id="GO:0006082">
    <property type="term" value="P:organic acid metabolic process"/>
    <property type="evidence" value="ECO:0007669"/>
    <property type="project" value="TreeGrafter"/>
</dbReference>